<evidence type="ECO:0000313" key="2">
    <source>
        <dbReference type="Proteomes" id="UP000298493"/>
    </source>
</evidence>
<evidence type="ECO:0000313" key="1">
    <source>
        <dbReference type="EMBL" id="TID17498.1"/>
    </source>
</evidence>
<name>A0A4Z1NVP4_9PEZI</name>
<dbReference type="AlphaFoldDB" id="A0A4Z1NVP4"/>
<keyword evidence="2" id="KW-1185">Reference proteome</keyword>
<dbReference type="Proteomes" id="UP000298493">
    <property type="component" value="Unassembled WGS sequence"/>
</dbReference>
<dbReference type="EMBL" id="SNSC02000016">
    <property type="protein sequence ID" value="TID17498.1"/>
    <property type="molecule type" value="Genomic_DNA"/>
</dbReference>
<gene>
    <name evidence="1" type="ORF">E6O75_ATG08244</name>
</gene>
<proteinExistence type="predicted"/>
<reference evidence="1 2" key="1">
    <citation type="submission" date="2019-04" db="EMBL/GenBank/DDBJ databases">
        <title>High contiguity whole genome sequence and gene annotation resource for two Venturia nashicola isolates.</title>
        <authorList>
            <person name="Prokchorchik M."/>
            <person name="Won K."/>
            <person name="Lee Y."/>
            <person name="Choi E.D."/>
            <person name="Segonzac C."/>
            <person name="Sohn K.H."/>
        </authorList>
    </citation>
    <scope>NUCLEOTIDE SEQUENCE [LARGE SCALE GENOMIC DNA]</scope>
    <source>
        <strain evidence="1 2">PRI2</strain>
    </source>
</reference>
<accession>A0A4Z1NVP4</accession>
<organism evidence="1 2">
    <name type="scientific">Venturia nashicola</name>
    <dbReference type="NCBI Taxonomy" id="86259"/>
    <lineage>
        <taxon>Eukaryota</taxon>
        <taxon>Fungi</taxon>
        <taxon>Dikarya</taxon>
        <taxon>Ascomycota</taxon>
        <taxon>Pezizomycotina</taxon>
        <taxon>Dothideomycetes</taxon>
        <taxon>Pleosporomycetidae</taxon>
        <taxon>Venturiales</taxon>
        <taxon>Venturiaceae</taxon>
        <taxon>Venturia</taxon>
    </lineage>
</organism>
<protein>
    <submittedName>
        <fullName evidence="1">Uncharacterized protein</fullName>
    </submittedName>
</protein>
<comment type="caution">
    <text evidence="1">The sequence shown here is derived from an EMBL/GenBank/DDBJ whole genome shotgun (WGS) entry which is preliminary data.</text>
</comment>
<sequence length="352" mass="40284">MSPPPYPLYTPFDGLNGPDPPSRILLPSQLARNYRIETLELEDRAHWWREDVDKARSTMRVIEGPKQSSAFWKRFTELPGEVRNQIYDEIIQPREHSPNVPIGIFLGKSYHATAVYSGSNHLPRSSLCKQDLGSNFANEILDRWCSTVAFHLVESLELNIKPSWLGLRANSPKCSSPHLGRYLDPAATCHLSPEFDVVPWFPRMRKCYLKLNLFRLRSLLKSGTVGRENFKSFLAEVADFLKLATTMTDLRIDIVLWAQKMPSAKERGRPKFINTDDVNYSWEASEQDTFASHLDAYFDSLKEVPGIQTIRVYGVNLIDAWWTVEDPDSIQCRVPSVLSRSCSSQRHFIPAL</sequence>